<organism evidence="3 4">
    <name type="scientific">Streptomyces phaeochromogenes</name>
    <dbReference type="NCBI Taxonomy" id="1923"/>
    <lineage>
        <taxon>Bacteria</taxon>
        <taxon>Bacillati</taxon>
        <taxon>Actinomycetota</taxon>
        <taxon>Actinomycetes</taxon>
        <taxon>Kitasatosporales</taxon>
        <taxon>Streptomycetaceae</taxon>
        <taxon>Streptomyces</taxon>
        <taxon>Streptomyces phaeochromogenes group</taxon>
    </lineage>
</organism>
<dbReference type="Pfam" id="PF12682">
    <property type="entry name" value="Flavodoxin_4"/>
    <property type="match status" value="1"/>
</dbReference>
<dbReference type="PANTHER" id="PTHR39201">
    <property type="entry name" value="EXPORTED PROTEIN-RELATED"/>
    <property type="match status" value="1"/>
</dbReference>
<dbReference type="PANTHER" id="PTHR39201:SF1">
    <property type="entry name" value="FLAVODOXIN-LIKE DOMAIN-CONTAINING PROTEIN"/>
    <property type="match status" value="1"/>
</dbReference>
<dbReference type="SUPFAM" id="SSF52218">
    <property type="entry name" value="Flavoproteins"/>
    <property type="match status" value="1"/>
</dbReference>
<dbReference type="InterPro" id="IPR008254">
    <property type="entry name" value="Flavodoxin/NO_synth"/>
</dbReference>
<dbReference type="Gene3D" id="3.40.50.360">
    <property type="match status" value="1"/>
</dbReference>
<name>A0ABZ1H868_STRPH</name>
<dbReference type="EMBL" id="CP109135">
    <property type="protein sequence ID" value="WSD14330.1"/>
    <property type="molecule type" value="Genomic_DNA"/>
</dbReference>
<dbReference type="InterPro" id="IPR029039">
    <property type="entry name" value="Flavoprotein-like_sf"/>
</dbReference>
<proteinExistence type="predicted"/>
<evidence type="ECO:0000313" key="3">
    <source>
        <dbReference type="EMBL" id="WSD14330.1"/>
    </source>
</evidence>
<dbReference type="Proteomes" id="UP001340816">
    <property type="component" value="Chromosome"/>
</dbReference>
<accession>A0ABZ1H868</accession>
<evidence type="ECO:0000256" key="1">
    <source>
        <dbReference type="SAM" id="MobiDB-lite"/>
    </source>
</evidence>
<feature type="domain" description="Flavodoxin-like" evidence="2">
    <location>
        <begin position="100"/>
        <end position="232"/>
    </location>
</feature>
<gene>
    <name evidence="3" type="ORF">OHB35_14350</name>
</gene>
<evidence type="ECO:0000313" key="4">
    <source>
        <dbReference type="Proteomes" id="UP001340816"/>
    </source>
</evidence>
<keyword evidence="4" id="KW-1185">Reference proteome</keyword>
<sequence>MSPQQNITGLGAGTAQPAASGRRTLLRGVLLGGATAMTGAHITGCSPSSPSGAASDSGAASESAESSASTASPGKRVLLAYFSRPGENYYYGGRTDLKVGNTEVLARLISERVECDVHRIEAVDPYSDDYDETVARNVREQEADVRPAIADLPSSIERYDTVLLGSPIWNVRAPMIMTTFTEKFDFRGKTVLPFTTHAMSGLGTTERDYAASCPGATVGEGLAVQGEEVRDADAAVRSWLRRTGLLPD</sequence>
<feature type="region of interest" description="Disordered" evidence="1">
    <location>
        <begin position="42"/>
        <end position="69"/>
    </location>
</feature>
<reference evidence="3 4" key="1">
    <citation type="submission" date="2022-10" db="EMBL/GenBank/DDBJ databases">
        <title>The complete genomes of actinobacterial strains from the NBC collection.</title>
        <authorList>
            <person name="Joergensen T.S."/>
            <person name="Alvarez Arevalo M."/>
            <person name="Sterndorff E.B."/>
            <person name="Faurdal D."/>
            <person name="Vuksanovic O."/>
            <person name="Mourched A.-S."/>
            <person name="Charusanti P."/>
            <person name="Shaw S."/>
            <person name="Blin K."/>
            <person name="Weber T."/>
        </authorList>
    </citation>
    <scope>NUCLEOTIDE SEQUENCE [LARGE SCALE GENOMIC DNA]</scope>
    <source>
        <strain evidence="3 4">NBC 01752</strain>
    </source>
</reference>
<evidence type="ECO:0000259" key="2">
    <source>
        <dbReference type="Pfam" id="PF12682"/>
    </source>
</evidence>
<protein>
    <recommendedName>
        <fullName evidence="2">Flavodoxin-like domain-containing protein</fullName>
    </recommendedName>
</protein>
<feature type="compositionally biased region" description="Low complexity" evidence="1">
    <location>
        <begin position="46"/>
        <end position="69"/>
    </location>
</feature>
<dbReference type="RefSeq" id="WP_326758973.1">
    <property type="nucleotide sequence ID" value="NZ_CP109135.1"/>
</dbReference>